<dbReference type="Pfam" id="PF05199">
    <property type="entry name" value="GMC_oxred_C"/>
    <property type="match status" value="1"/>
</dbReference>
<evidence type="ECO:0000313" key="4">
    <source>
        <dbReference type="Proteomes" id="UP000554482"/>
    </source>
</evidence>
<dbReference type="Proteomes" id="UP000554482">
    <property type="component" value="Unassembled WGS sequence"/>
</dbReference>
<keyword evidence="4" id="KW-1185">Reference proteome</keyword>
<dbReference type="InterPro" id="IPR007867">
    <property type="entry name" value="GMC_OxRtase_C"/>
</dbReference>
<sequence>MDITSHFDSLGANDATFVDIPECGDTLAAEGFPSSNDLCVFNDKTFPKPSVGMEFDSLENAYLFYNEYARLVGFSIRRAKNRRSNIDGELLFQRFCCSKEGQRRKRRENDDGTKVKDGVVVKVRRRNVKSIRVGCSAKLDVKRSTSGRWVIQKFDEEHNHDYANQGEKHLLRSQRRLQGDATDMRSKQGVDYFCGGDAYLTAKRNMEIILCELEKVAEEDMTITHPDIEDIRSMQYPVEVNNLGSSNHLVFEDNQTFSSTTNVTMQNPPGISDKRTGFWLRETFRSSSSICKACEFLLSKELAPGGKVVDNDYKVLGGDALRVIAGSTLQHSPGTNPQATVMMLGSLVYVVPDSIKQMLETYIAMSIKDGSGCLFLRCPEDKCSAIAGDELFDALATYEDKLKYCWYLVRFYVKKDVKWCLASGCKYAVEAGSD</sequence>
<name>A0A7J6WY94_THATH</name>
<proteinExistence type="predicted"/>
<dbReference type="InterPro" id="IPR004330">
    <property type="entry name" value="FAR1_DNA_bnd_dom"/>
</dbReference>
<organism evidence="3 4">
    <name type="scientific">Thalictrum thalictroides</name>
    <name type="common">Rue-anemone</name>
    <name type="synonym">Anemone thalictroides</name>
    <dbReference type="NCBI Taxonomy" id="46969"/>
    <lineage>
        <taxon>Eukaryota</taxon>
        <taxon>Viridiplantae</taxon>
        <taxon>Streptophyta</taxon>
        <taxon>Embryophyta</taxon>
        <taxon>Tracheophyta</taxon>
        <taxon>Spermatophyta</taxon>
        <taxon>Magnoliopsida</taxon>
        <taxon>Ranunculales</taxon>
        <taxon>Ranunculaceae</taxon>
        <taxon>Thalictroideae</taxon>
        <taxon>Thalictrum</taxon>
    </lineage>
</organism>
<reference evidence="3 4" key="1">
    <citation type="submission" date="2020-06" db="EMBL/GenBank/DDBJ databases">
        <title>Transcriptomic and genomic resources for Thalictrum thalictroides and T. hernandezii: Facilitating candidate gene discovery in an emerging model plant lineage.</title>
        <authorList>
            <person name="Arias T."/>
            <person name="Riano-Pachon D.M."/>
            <person name="Di Stilio V.S."/>
        </authorList>
    </citation>
    <scope>NUCLEOTIDE SEQUENCE [LARGE SCALE GENOMIC DNA]</scope>
    <source>
        <strain evidence="4">cv. WT478/WT964</strain>
        <tissue evidence="3">Leaves</tissue>
    </source>
</reference>
<dbReference type="PANTHER" id="PTHR46328">
    <property type="entry name" value="FAR-RED IMPAIRED RESPONSIVE (FAR1) FAMILY PROTEIN-RELATED"/>
    <property type="match status" value="1"/>
</dbReference>
<feature type="domain" description="Glucose-methanol-choline oxidoreductase C-terminal" evidence="2">
    <location>
        <begin position="305"/>
        <end position="345"/>
    </location>
</feature>
<dbReference type="Gene3D" id="3.50.50.60">
    <property type="entry name" value="FAD/NAD(P)-binding domain"/>
    <property type="match status" value="1"/>
</dbReference>
<dbReference type="GO" id="GO:0016614">
    <property type="term" value="F:oxidoreductase activity, acting on CH-OH group of donors"/>
    <property type="evidence" value="ECO:0007669"/>
    <property type="project" value="InterPro"/>
</dbReference>
<comment type="caution">
    <text evidence="3">The sequence shown here is derived from an EMBL/GenBank/DDBJ whole genome shotgun (WGS) entry which is preliminary data.</text>
</comment>
<protein>
    <submittedName>
        <fullName evidence="3">Far1-related sequence 5-like</fullName>
    </submittedName>
</protein>
<evidence type="ECO:0000313" key="3">
    <source>
        <dbReference type="EMBL" id="KAF5202411.1"/>
    </source>
</evidence>
<dbReference type="OrthoDB" id="688325at2759"/>
<evidence type="ECO:0000259" key="2">
    <source>
        <dbReference type="Pfam" id="PF05199"/>
    </source>
</evidence>
<accession>A0A7J6WY94</accession>
<dbReference type="EMBL" id="JABWDY010008153">
    <property type="protein sequence ID" value="KAF5202411.1"/>
    <property type="molecule type" value="Genomic_DNA"/>
</dbReference>
<dbReference type="Pfam" id="PF03101">
    <property type="entry name" value="FAR1"/>
    <property type="match status" value="1"/>
</dbReference>
<feature type="domain" description="FAR1" evidence="1">
    <location>
        <begin position="64"/>
        <end position="162"/>
    </location>
</feature>
<dbReference type="AlphaFoldDB" id="A0A7J6WY94"/>
<evidence type="ECO:0000259" key="1">
    <source>
        <dbReference type="Pfam" id="PF03101"/>
    </source>
</evidence>
<dbReference type="PANTHER" id="PTHR46328:SF27">
    <property type="entry name" value="OS12G0287500 PROTEIN"/>
    <property type="match status" value="1"/>
</dbReference>
<gene>
    <name evidence="3" type="ORF">FRX31_008002</name>
</gene>
<dbReference type="InterPro" id="IPR036188">
    <property type="entry name" value="FAD/NAD-bd_sf"/>
</dbReference>